<dbReference type="AlphaFoldDB" id="A0A2T2P5V3"/>
<reference evidence="3 4" key="1">
    <citation type="journal article" date="2018" name="Front. Microbiol.">
        <title>Genome-Wide Analysis of Corynespora cassiicola Leaf Fall Disease Putative Effectors.</title>
        <authorList>
            <person name="Lopez D."/>
            <person name="Ribeiro S."/>
            <person name="Label P."/>
            <person name="Fumanal B."/>
            <person name="Venisse J.S."/>
            <person name="Kohler A."/>
            <person name="de Oliveira R.R."/>
            <person name="Labutti K."/>
            <person name="Lipzen A."/>
            <person name="Lail K."/>
            <person name="Bauer D."/>
            <person name="Ohm R.A."/>
            <person name="Barry K.W."/>
            <person name="Spatafora J."/>
            <person name="Grigoriev I.V."/>
            <person name="Martin F.M."/>
            <person name="Pujade-Renaud V."/>
        </authorList>
    </citation>
    <scope>NUCLEOTIDE SEQUENCE [LARGE SCALE GENOMIC DNA]</scope>
    <source>
        <strain evidence="3 4">Philippines</strain>
    </source>
</reference>
<dbReference type="Pfam" id="PF01585">
    <property type="entry name" value="G-patch"/>
    <property type="match status" value="1"/>
</dbReference>
<feature type="compositionally biased region" description="Basic and acidic residues" evidence="1">
    <location>
        <begin position="170"/>
        <end position="183"/>
    </location>
</feature>
<dbReference type="InterPro" id="IPR000467">
    <property type="entry name" value="G_patch_dom"/>
</dbReference>
<dbReference type="PANTHER" id="PTHR20923">
    <property type="entry name" value="BAT4 PROTEIN-RELATED"/>
    <property type="match status" value="1"/>
</dbReference>
<dbReference type="GO" id="GO:0003676">
    <property type="term" value="F:nucleic acid binding"/>
    <property type="evidence" value="ECO:0007669"/>
    <property type="project" value="InterPro"/>
</dbReference>
<organism evidence="3 4">
    <name type="scientific">Corynespora cassiicola Philippines</name>
    <dbReference type="NCBI Taxonomy" id="1448308"/>
    <lineage>
        <taxon>Eukaryota</taxon>
        <taxon>Fungi</taxon>
        <taxon>Dikarya</taxon>
        <taxon>Ascomycota</taxon>
        <taxon>Pezizomycotina</taxon>
        <taxon>Dothideomycetes</taxon>
        <taxon>Pleosporomycetidae</taxon>
        <taxon>Pleosporales</taxon>
        <taxon>Corynesporascaceae</taxon>
        <taxon>Corynespora</taxon>
    </lineage>
</organism>
<dbReference type="STRING" id="1448308.A0A2T2P5V3"/>
<dbReference type="OrthoDB" id="20282at2759"/>
<dbReference type="Proteomes" id="UP000240883">
    <property type="component" value="Unassembled WGS sequence"/>
</dbReference>
<feature type="region of interest" description="Disordered" evidence="1">
    <location>
        <begin position="1"/>
        <end position="21"/>
    </location>
</feature>
<accession>A0A2T2P5V3</accession>
<evidence type="ECO:0000313" key="4">
    <source>
        <dbReference type="Proteomes" id="UP000240883"/>
    </source>
</evidence>
<dbReference type="InterPro" id="IPR039146">
    <property type="entry name" value="GPANK1"/>
</dbReference>
<feature type="compositionally biased region" description="Basic and acidic residues" evidence="1">
    <location>
        <begin position="208"/>
        <end position="219"/>
    </location>
</feature>
<feature type="compositionally biased region" description="Acidic residues" evidence="1">
    <location>
        <begin position="1"/>
        <end position="15"/>
    </location>
</feature>
<feature type="region of interest" description="Disordered" evidence="1">
    <location>
        <begin position="169"/>
        <end position="219"/>
    </location>
</feature>
<dbReference type="PANTHER" id="PTHR20923:SF1">
    <property type="entry name" value="G PATCH DOMAIN AND ANKYRIN REPEAT-CONTAINING PROTEIN 1"/>
    <property type="match status" value="1"/>
</dbReference>
<proteinExistence type="predicted"/>
<keyword evidence="4" id="KW-1185">Reference proteome</keyword>
<feature type="domain" description="G-patch" evidence="2">
    <location>
        <begin position="124"/>
        <end position="172"/>
    </location>
</feature>
<dbReference type="PROSITE" id="PS50174">
    <property type="entry name" value="G_PATCH"/>
    <property type="match status" value="1"/>
</dbReference>
<gene>
    <name evidence="3" type="ORF">BS50DRAFT_568298</name>
</gene>
<dbReference type="EMBL" id="KZ678129">
    <property type="protein sequence ID" value="PSN72708.1"/>
    <property type="molecule type" value="Genomic_DNA"/>
</dbReference>
<evidence type="ECO:0000256" key="1">
    <source>
        <dbReference type="SAM" id="MobiDB-lite"/>
    </source>
</evidence>
<sequence>MAVSGDYDDYDDDDISTLPFTQQPVPGVHRLWRRPPIRFVSAGAATTTAATPTKVFITAEQYQAIINTIPGKKPAQGPEKAQPKYPLCETCGHEMREPTRNLHYSSLNHMLSQPVKPVPSAMDRERVGYKILQKDGFDIDSQKGLGRNGEGMLAPIKPVVKDNTLGLGFKEPKSNEPPVDRHGNLITKPKPAPKIPLKTDAGAVRKRAREEKKRDARLRQEFYGNDDIEKYLGPWA</sequence>
<protein>
    <recommendedName>
        <fullName evidence="2">G-patch domain-containing protein</fullName>
    </recommendedName>
</protein>
<dbReference type="SMART" id="SM00443">
    <property type="entry name" value="G_patch"/>
    <property type="match status" value="1"/>
</dbReference>
<name>A0A2T2P5V3_CORCC</name>
<evidence type="ECO:0000259" key="2">
    <source>
        <dbReference type="PROSITE" id="PS50174"/>
    </source>
</evidence>
<evidence type="ECO:0000313" key="3">
    <source>
        <dbReference type="EMBL" id="PSN72708.1"/>
    </source>
</evidence>